<keyword evidence="3" id="KW-1185">Reference proteome</keyword>
<reference evidence="2 3" key="1">
    <citation type="journal article" date="2024" name="Nat. Commun.">
        <title>Phylogenomics reveals the evolutionary origins of lichenization in chlorophyte algae.</title>
        <authorList>
            <person name="Puginier C."/>
            <person name="Libourel C."/>
            <person name="Otte J."/>
            <person name="Skaloud P."/>
            <person name="Haon M."/>
            <person name="Grisel S."/>
            <person name="Petersen M."/>
            <person name="Berrin J.G."/>
            <person name="Delaux P.M."/>
            <person name="Dal Grande F."/>
            <person name="Keller J."/>
        </authorList>
    </citation>
    <scope>NUCLEOTIDE SEQUENCE [LARGE SCALE GENOMIC DNA]</scope>
    <source>
        <strain evidence="2 3">SAG 2523</strain>
    </source>
</reference>
<protein>
    <submittedName>
        <fullName evidence="2">Uncharacterized protein</fullName>
    </submittedName>
</protein>
<name>A0AAW1S9A0_9CHLO</name>
<evidence type="ECO:0000313" key="3">
    <source>
        <dbReference type="Proteomes" id="UP001485043"/>
    </source>
</evidence>
<evidence type="ECO:0000313" key="2">
    <source>
        <dbReference type="EMBL" id="KAK9842392.1"/>
    </source>
</evidence>
<dbReference type="Proteomes" id="UP001485043">
    <property type="component" value="Unassembled WGS sequence"/>
</dbReference>
<feature type="region of interest" description="Disordered" evidence="1">
    <location>
        <begin position="1"/>
        <end position="53"/>
    </location>
</feature>
<proteinExistence type="predicted"/>
<feature type="compositionally biased region" description="Low complexity" evidence="1">
    <location>
        <begin position="31"/>
        <end position="46"/>
    </location>
</feature>
<evidence type="ECO:0000256" key="1">
    <source>
        <dbReference type="SAM" id="MobiDB-lite"/>
    </source>
</evidence>
<feature type="compositionally biased region" description="Polar residues" evidence="1">
    <location>
        <begin position="1"/>
        <end position="10"/>
    </location>
</feature>
<dbReference type="AlphaFoldDB" id="A0AAW1S9A0"/>
<comment type="caution">
    <text evidence="2">The sequence shown here is derived from an EMBL/GenBank/DDBJ whole genome shotgun (WGS) entry which is preliminary data.</text>
</comment>
<gene>
    <name evidence="2" type="ORF">WJX84_009588</name>
</gene>
<accession>A0AAW1S9A0</accession>
<organism evidence="2 3">
    <name type="scientific">Apatococcus fuscideae</name>
    <dbReference type="NCBI Taxonomy" id="2026836"/>
    <lineage>
        <taxon>Eukaryota</taxon>
        <taxon>Viridiplantae</taxon>
        <taxon>Chlorophyta</taxon>
        <taxon>core chlorophytes</taxon>
        <taxon>Trebouxiophyceae</taxon>
        <taxon>Chlorellales</taxon>
        <taxon>Chlorellaceae</taxon>
        <taxon>Apatococcus</taxon>
    </lineage>
</organism>
<sequence>MQTNPNTYGMTASKRSRSKVPGTVEHKITHPTHGAGHLGTGHTHTGVMSGHTNMGHQPMVGGPVNTMGGHTGLAHATVGPTVPGAIGSHPVHPAGVGHHGMGMGHHHGAVGSTAGMTHHSEDCLKDSRHQRVQAHSLNNGSTVELSFKTSCLLQAAKPIMYQQFCSKFCQSTAILSSTWTLLQDLILAASICSSQAVSIEGKVSET</sequence>
<dbReference type="EMBL" id="JALJOV010001718">
    <property type="protein sequence ID" value="KAK9842392.1"/>
    <property type="molecule type" value="Genomic_DNA"/>
</dbReference>